<dbReference type="Pfam" id="PF01335">
    <property type="entry name" value="DED"/>
    <property type="match status" value="1"/>
</dbReference>
<keyword evidence="3" id="KW-1185">Reference proteome</keyword>
<proteinExistence type="predicted"/>
<dbReference type="AlphaFoldDB" id="A0AAE0SD70"/>
<evidence type="ECO:0000259" key="1">
    <source>
        <dbReference type="PROSITE" id="PS50168"/>
    </source>
</evidence>
<dbReference type="GO" id="GO:0042981">
    <property type="term" value="P:regulation of apoptotic process"/>
    <property type="evidence" value="ECO:0007669"/>
    <property type="project" value="InterPro"/>
</dbReference>
<dbReference type="EMBL" id="JAEAOA010001293">
    <property type="protein sequence ID" value="KAK3589764.1"/>
    <property type="molecule type" value="Genomic_DNA"/>
</dbReference>
<reference evidence="2" key="2">
    <citation type="journal article" date="2021" name="Genome Biol. Evol.">
        <title>Developing a high-quality reference genome for a parasitic bivalve with doubly uniparental inheritance (Bivalvia: Unionida).</title>
        <authorList>
            <person name="Smith C.H."/>
        </authorList>
    </citation>
    <scope>NUCLEOTIDE SEQUENCE</scope>
    <source>
        <strain evidence="2">CHS0354</strain>
        <tissue evidence="2">Mantle</tissue>
    </source>
</reference>
<sequence>MLFNIAEDISVEEVSKIRYYLQNIVPGHQSRNISSCTTMVEAFTFCEKMGLLDETNIKIIYEMLKLLKRDDLLDEVNDYAEKA</sequence>
<evidence type="ECO:0000313" key="2">
    <source>
        <dbReference type="EMBL" id="KAK3589764.1"/>
    </source>
</evidence>
<accession>A0AAE0SD70</accession>
<feature type="domain" description="DED" evidence="1">
    <location>
        <begin position="1"/>
        <end position="78"/>
    </location>
</feature>
<protein>
    <recommendedName>
        <fullName evidence="1">DED domain-containing protein</fullName>
    </recommendedName>
</protein>
<dbReference type="InterPro" id="IPR001875">
    <property type="entry name" value="DED_dom"/>
</dbReference>
<name>A0AAE0SD70_9BIVA</name>
<dbReference type="SUPFAM" id="SSF47986">
    <property type="entry name" value="DEATH domain"/>
    <property type="match status" value="1"/>
</dbReference>
<dbReference type="Proteomes" id="UP001195483">
    <property type="component" value="Unassembled WGS sequence"/>
</dbReference>
<comment type="caution">
    <text evidence="2">The sequence shown here is derived from an EMBL/GenBank/DDBJ whole genome shotgun (WGS) entry which is preliminary data.</text>
</comment>
<dbReference type="Gene3D" id="1.10.533.10">
    <property type="entry name" value="Death Domain, Fas"/>
    <property type="match status" value="1"/>
</dbReference>
<organism evidence="2 3">
    <name type="scientific">Potamilus streckersoni</name>
    <dbReference type="NCBI Taxonomy" id="2493646"/>
    <lineage>
        <taxon>Eukaryota</taxon>
        <taxon>Metazoa</taxon>
        <taxon>Spiralia</taxon>
        <taxon>Lophotrochozoa</taxon>
        <taxon>Mollusca</taxon>
        <taxon>Bivalvia</taxon>
        <taxon>Autobranchia</taxon>
        <taxon>Heteroconchia</taxon>
        <taxon>Palaeoheterodonta</taxon>
        <taxon>Unionida</taxon>
        <taxon>Unionoidea</taxon>
        <taxon>Unionidae</taxon>
        <taxon>Ambleminae</taxon>
        <taxon>Lampsilini</taxon>
        <taxon>Potamilus</taxon>
    </lineage>
</organism>
<reference evidence="2" key="1">
    <citation type="journal article" date="2021" name="Genome Biol. Evol.">
        <title>A High-Quality Reference Genome for a Parasitic Bivalve with Doubly Uniparental Inheritance (Bivalvia: Unionida).</title>
        <authorList>
            <person name="Smith C.H."/>
        </authorList>
    </citation>
    <scope>NUCLEOTIDE SEQUENCE</scope>
    <source>
        <strain evidence="2">CHS0354</strain>
    </source>
</reference>
<evidence type="ECO:0000313" key="3">
    <source>
        <dbReference type="Proteomes" id="UP001195483"/>
    </source>
</evidence>
<dbReference type="InterPro" id="IPR011029">
    <property type="entry name" value="DEATH-like_dom_sf"/>
</dbReference>
<reference evidence="2" key="3">
    <citation type="submission" date="2023-05" db="EMBL/GenBank/DDBJ databases">
        <authorList>
            <person name="Smith C.H."/>
        </authorList>
    </citation>
    <scope>NUCLEOTIDE SEQUENCE</scope>
    <source>
        <strain evidence="2">CHS0354</strain>
        <tissue evidence="2">Mantle</tissue>
    </source>
</reference>
<dbReference type="PROSITE" id="PS50168">
    <property type="entry name" value="DED"/>
    <property type="match status" value="1"/>
</dbReference>
<gene>
    <name evidence="2" type="ORF">CHS0354_021093</name>
</gene>
<feature type="non-terminal residue" evidence="2">
    <location>
        <position position="83"/>
    </location>
</feature>